<feature type="domain" description="PKD" evidence="2">
    <location>
        <begin position="65"/>
        <end position="119"/>
    </location>
</feature>
<gene>
    <name evidence="3" type="ORF">WI372_09040</name>
</gene>
<dbReference type="SUPFAM" id="SSF49299">
    <property type="entry name" value="PKD domain"/>
    <property type="match status" value="1"/>
</dbReference>
<accession>A0ABU9E8P9</accession>
<comment type="caution">
    <text evidence="3">The sequence shown here is derived from an EMBL/GenBank/DDBJ whole genome shotgun (WGS) entry which is preliminary data.</text>
</comment>
<dbReference type="PROSITE" id="PS50093">
    <property type="entry name" value="PKD"/>
    <property type="match status" value="1"/>
</dbReference>
<dbReference type="Pfam" id="PF00801">
    <property type="entry name" value="PKD"/>
    <property type="match status" value="1"/>
</dbReference>
<keyword evidence="4" id="KW-1185">Reference proteome</keyword>
<dbReference type="InterPro" id="IPR013783">
    <property type="entry name" value="Ig-like_fold"/>
</dbReference>
<feature type="chain" id="PRO_5045923440" description="PKD domain-containing protein" evidence="1">
    <location>
        <begin position="20"/>
        <end position="119"/>
    </location>
</feature>
<dbReference type="EMBL" id="JBBHLI010000004">
    <property type="protein sequence ID" value="MEK9501121.1"/>
    <property type="molecule type" value="Genomic_DNA"/>
</dbReference>
<reference evidence="3 4" key="1">
    <citation type="submission" date="2024-02" db="EMBL/GenBank/DDBJ databases">
        <title>A novel Gemmatimonadota bacterium.</title>
        <authorList>
            <person name="Du Z.-J."/>
            <person name="Ye Y.-Q."/>
        </authorList>
    </citation>
    <scope>NUCLEOTIDE SEQUENCE [LARGE SCALE GENOMIC DNA]</scope>
    <source>
        <strain evidence="3 4">DH-20</strain>
    </source>
</reference>
<dbReference type="Proteomes" id="UP001484239">
    <property type="component" value="Unassembled WGS sequence"/>
</dbReference>
<evidence type="ECO:0000313" key="4">
    <source>
        <dbReference type="Proteomes" id="UP001484239"/>
    </source>
</evidence>
<sequence length="119" mass="12565">MTRLRIAAVIFAMAAVATGCLDDSITGERPISIDLDITPESPMVDENVRAVFSATGTGLRGVLVDWGDGVVDSLALSGLVVEAQSYMDHIYTTAGEYPVTARVEDQTSSQSATTTVVVR</sequence>
<dbReference type="RefSeq" id="WP_405277183.1">
    <property type="nucleotide sequence ID" value="NZ_CP144380.1"/>
</dbReference>
<keyword evidence="1" id="KW-0732">Signal</keyword>
<dbReference type="InterPro" id="IPR035986">
    <property type="entry name" value="PKD_dom_sf"/>
</dbReference>
<protein>
    <recommendedName>
        <fullName evidence="2">PKD domain-containing protein</fullName>
    </recommendedName>
</protein>
<evidence type="ECO:0000259" key="2">
    <source>
        <dbReference type="PROSITE" id="PS50093"/>
    </source>
</evidence>
<organism evidence="3 4">
    <name type="scientific">Gaopeijia maritima</name>
    <dbReference type="NCBI Taxonomy" id="3119007"/>
    <lineage>
        <taxon>Bacteria</taxon>
        <taxon>Pseudomonadati</taxon>
        <taxon>Gemmatimonadota</taxon>
        <taxon>Longimicrobiia</taxon>
        <taxon>Gaopeijiales</taxon>
        <taxon>Gaopeijiaceae</taxon>
        <taxon>Gaopeijia</taxon>
    </lineage>
</organism>
<dbReference type="PROSITE" id="PS51257">
    <property type="entry name" value="PROKAR_LIPOPROTEIN"/>
    <property type="match status" value="1"/>
</dbReference>
<evidence type="ECO:0000256" key="1">
    <source>
        <dbReference type="SAM" id="SignalP"/>
    </source>
</evidence>
<proteinExistence type="predicted"/>
<dbReference type="InterPro" id="IPR000601">
    <property type="entry name" value="PKD_dom"/>
</dbReference>
<dbReference type="CDD" id="cd00146">
    <property type="entry name" value="PKD"/>
    <property type="match status" value="1"/>
</dbReference>
<feature type="signal peptide" evidence="1">
    <location>
        <begin position="1"/>
        <end position="19"/>
    </location>
</feature>
<evidence type="ECO:0000313" key="3">
    <source>
        <dbReference type="EMBL" id="MEK9501121.1"/>
    </source>
</evidence>
<dbReference type="Gene3D" id="2.60.40.10">
    <property type="entry name" value="Immunoglobulins"/>
    <property type="match status" value="1"/>
</dbReference>
<name>A0ABU9E8P9_9BACT</name>